<dbReference type="SUPFAM" id="SSF101478">
    <property type="entry name" value="ADP-ribosylglycohydrolase"/>
    <property type="match status" value="1"/>
</dbReference>
<organism evidence="1 2">
    <name type="scientific">Actinomadura fibrosa</name>
    <dbReference type="NCBI Taxonomy" id="111802"/>
    <lineage>
        <taxon>Bacteria</taxon>
        <taxon>Bacillati</taxon>
        <taxon>Actinomycetota</taxon>
        <taxon>Actinomycetes</taxon>
        <taxon>Streptosporangiales</taxon>
        <taxon>Thermomonosporaceae</taxon>
        <taxon>Actinomadura</taxon>
    </lineage>
</organism>
<dbReference type="Proteomes" id="UP001597063">
    <property type="component" value="Unassembled WGS sequence"/>
</dbReference>
<dbReference type="PANTHER" id="PTHR16222">
    <property type="entry name" value="ADP-RIBOSYLGLYCOHYDROLASE"/>
    <property type="match status" value="1"/>
</dbReference>
<reference evidence="2" key="1">
    <citation type="journal article" date="2019" name="Int. J. Syst. Evol. Microbiol.">
        <title>The Global Catalogue of Microorganisms (GCM) 10K type strain sequencing project: providing services to taxonomists for standard genome sequencing and annotation.</title>
        <authorList>
            <consortium name="The Broad Institute Genomics Platform"/>
            <consortium name="The Broad Institute Genome Sequencing Center for Infectious Disease"/>
            <person name="Wu L."/>
            <person name="Ma J."/>
        </authorList>
    </citation>
    <scope>NUCLEOTIDE SEQUENCE [LARGE SCALE GENOMIC DNA]</scope>
    <source>
        <strain evidence="2">JCM 9371</strain>
    </source>
</reference>
<dbReference type="InterPro" id="IPR050792">
    <property type="entry name" value="ADP-ribosylglycohydrolase"/>
</dbReference>
<dbReference type="InterPro" id="IPR005502">
    <property type="entry name" value="Ribosyl_crysJ1"/>
</dbReference>
<dbReference type="Gene3D" id="1.10.4080.10">
    <property type="entry name" value="ADP-ribosylation/Crystallin J1"/>
    <property type="match status" value="1"/>
</dbReference>
<accession>A0ABW2XKA2</accession>
<evidence type="ECO:0000313" key="1">
    <source>
        <dbReference type="EMBL" id="MFD0685162.1"/>
    </source>
</evidence>
<keyword evidence="2" id="KW-1185">Reference proteome</keyword>
<dbReference type="InterPro" id="IPR036705">
    <property type="entry name" value="Ribosyl_crysJ1_sf"/>
</dbReference>
<protein>
    <submittedName>
        <fullName evidence="1">ADP-ribosylglycohydrolase family protein</fullName>
    </submittedName>
</protein>
<sequence length="301" mass="32103">MALTEKQRSERALGSLTGLSVGDAFGDQFFILANRDVPAESGMPPAPWAWSDDTEMACSVVDVLNQNGQIDQDELARSFAGRFDVHRRYGAGALELLERVRRGDHWHRAARELFDGKGSFGNGAAMRVAPLGAYFADDPGRAAEQALLSAEVTHAHVEGIAGAVAVAVATAFVSSHRGEDVPPKAVIEAALERTTMGEYVRRGLRRALRLLSKSPKEAAHELGNGSRISAQDTVPYALWVAATRLTDYEAAVRACPLVGGDMDTTAAIVGGIVAAHVGVEGIPEPWLEAREPLPDWLAVTG</sequence>
<dbReference type="Pfam" id="PF03747">
    <property type="entry name" value="ADP_ribosyl_GH"/>
    <property type="match status" value="1"/>
</dbReference>
<proteinExistence type="predicted"/>
<evidence type="ECO:0000313" key="2">
    <source>
        <dbReference type="Proteomes" id="UP001597063"/>
    </source>
</evidence>
<dbReference type="PANTHER" id="PTHR16222:SF12">
    <property type="entry name" value="ADP-RIBOSYLGLYCOHYDROLASE-RELATED"/>
    <property type="match status" value="1"/>
</dbReference>
<gene>
    <name evidence="1" type="ORF">ACFQZM_11695</name>
</gene>
<comment type="caution">
    <text evidence="1">The sequence shown here is derived from an EMBL/GenBank/DDBJ whole genome shotgun (WGS) entry which is preliminary data.</text>
</comment>
<dbReference type="RefSeq" id="WP_242619137.1">
    <property type="nucleotide sequence ID" value="NZ_CAACUY010000030.1"/>
</dbReference>
<name>A0ABW2XKA2_9ACTN</name>
<dbReference type="EMBL" id="JBHTGP010000006">
    <property type="protein sequence ID" value="MFD0685162.1"/>
    <property type="molecule type" value="Genomic_DNA"/>
</dbReference>